<gene>
    <name evidence="1" type="ORF">LCGC14_1095700</name>
</gene>
<comment type="caution">
    <text evidence="1">The sequence shown here is derived from an EMBL/GenBank/DDBJ whole genome shotgun (WGS) entry which is preliminary data.</text>
</comment>
<organism evidence="1">
    <name type="scientific">marine sediment metagenome</name>
    <dbReference type="NCBI Taxonomy" id="412755"/>
    <lineage>
        <taxon>unclassified sequences</taxon>
        <taxon>metagenomes</taxon>
        <taxon>ecological metagenomes</taxon>
    </lineage>
</organism>
<dbReference type="EMBL" id="LAZR01004898">
    <property type="protein sequence ID" value="KKN04608.1"/>
    <property type="molecule type" value="Genomic_DNA"/>
</dbReference>
<dbReference type="AlphaFoldDB" id="A0A0F9QH07"/>
<evidence type="ECO:0000313" key="1">
    <source>
        <dbReference type="EMBL" id="KKN04608.1"/>
    </source>
</evidence>
<proteinExistence type="predicted"/>
<reference evidence="1" key="1">
    <citation type="journal article" date="2015" name="Nature">
        <title>Complex archaea that bridge the gap between prokaryotes and eukaryotes.</title>
        <authorList>
            <person name="Spang A."/>
            <person name="Saw J.H."/>
            <person name="Jorgensen S.L."/>
            <person name="Zaremba-Niedzwiedzka K."/>
            <person name="Martijn J."/>
            <person name="Lind A.E."/>
            <person name="van Eijk R."/>
            <person name="Schleper C."/>
            <person name="Guy L."/>
            <person name="Ettema T.J."/>
        </authorList>
    </citation>
    <scope>NUCLEOTIDE SEQUENCE</scope>
</reference>
<name>A0A0F9QH07_9ZZZZ</name>
<protein>
    <submittedName>
        <fullName evidence="1">Uncharacterized protein</fullName>
    </submittedName>
</protein>
<accession>A0A0F9QH07</accession>
<sequence length="456" mass="50560">MGSEVLEAFAEQKGNVETNPVGLIPDVSRPIEQLATPFSTNNSTSKPIQQRLQTKTAPAGHDSPASVLSRPIEQLGEFKFARDFPDVEKAQALQQKGLYTANHPLSDSDVKPKTPIQQMVFVQPDNIKLGSTIPSTKPIQQVDINTSGDSFTRPIEQVPRIQNTIQITQFDFIDLIFPPCDSIKNAVSTNILWRIKDFGFPFDVSSLIFTVQGIEVQERSEFVITSLPAGLQIFYDPPEDFDFDIQVTVSITVDDTADPPNTFFVPCSWQTVPDVRAPFFRSVLPECNSTEVDVLSQVSFDVLDFGQGVDPDSIRLSIEGVTVCSGVTLDPIVDQDFTTISGVPVGAEVTGYHVTYDHPLDPWRYGSNVTISMEASDLSPLRNRVLFVCAFEVEESAAPEFFQTSPEPCESFVDNRTGLTFEVYGVEHGIDISTLEVRVDNTLRKVFVRPKILRTE</sequence>